<gene>
    <name evidence="1" type="ordered locus">Igag_1056</name>
</gene>
<sequence length="91" mass="10495">MVKYLEKLVLIRFSDDEKKKLVVEIEKIVSLFNEIMAVEGLDNYEPLYYVHDVEGFMRDDEVIGALDTTRENLSNAELVNGFVKAPRTVVE</sequence>
<name>E0SNS4_IGNAA</name>
<accession>E0SNS4</accession>
<proteinExistence type="predicted"/>
<dbReference type="GO" id="GO:0016740">
    <property type="term" value="F:transferase activity"/>
    <property type="evidence" value="ECO:0007669"/>
    <property type="project" value="UniProtKB-KW"/>
</dbReference>
<dbReference type="Pfam" id="PF02686">
    <property type="entry name" value="GatC"/>
    <property type="match status" value="1"/>
</dbReference>
<keyword evidence="2" id="KW-1185">Reference proteome</keyword>
<dbReference type="AlphaFoldDB" id="E0SNS4"/>
<dbReference type="HOGENOM" id="CLU_2419988_0_0_2"/>
<protein>
    <submittedName>
        <fullName evidence="1">Glu-tRNAGln amidotransferase C subunit</fullName>
    </submittedName>
</protein>
<dbReference type="KEGG" id="iag:Igag_1056"/>
<dbReference type="InterPro" id="IPR003837">
    <property type="entry name" value="GatC"/>
</dbReference>
<dbReference type="SUPFAM" id="SSF141000">
    <property type="entry name" value="Glu-tRNAGln amidotransferase C subunit"/>
    <property type="match status" value="1"/>
</dbReference>
<dbReference type="GO" id="GO:0006450">
    <property type="term" value="P:regulation of translational fidelity"/>
    <property type="evidence" value="ECO:0007669"/>
    <property type="project" value="InterPro"/>
</dbReference>
<dbReference type="STRING" id="583356.Igag_1056"/>
<dbReference type="InterPro" id="IPR036113">
    <property type="entry name" value="Asp/Glu-ADT_sf_sub_c"/>
</dbReference>
<organism evidence="1 2">
    <name type="scientific">Ignisphaera aggregans (strain DSM 17230 / JCM 13409 / AQ1.S1)</name>
    <dbReference type="NCBI Taxonomy" id="583356"/>
    <lineage>
        <taxon>Archaea</taxon>
        <taxon>Thermoproteota</taxon>
        <taxon>Thermoprotei</taxon>
        <taxon>Desulfurococcales</taxon>
        <taxon>Desulfurococcaceae</taxon>
        <taxon>Ignisphaera</taxon>
    </lineage>
</organism>
<evidence type="ECO:0000313" key="1">
    <source>
        <dbReference type="EMBL" id="ADM27870.1"/>
    </source>
</evidence>
<dbReference type="BioCyc" id="IAGG583356:GHAH-1038-MONOMER"/>
<evidence type="ECO:0000313" key="2">
    <source>
        <dbReference type="Proteomes" id="UP000001304"/>
    </source>
</evidence>
<dbReference type="EMBL" id="CP002098">
    <property type="protein sequence ID" value="ADM27870.1"/>
    <property type="molecule type" value="Genomic_DNA"/>
</dbReference>
<keyword evidence="1" id="KW-0808">Transferase</keyword>
<dbReference type="Proteomes" id="UP000001304">
    <property type="component" value="Chromosome"/>
</dbReference>
<reference evidence="1 2" key="1">
    <citation type="journal article" date="2010" name="Stand. Genomic Sci.">
        <title>Complete genome sequence of Ignisphaera aggregans type strain (AQ1.S1).</title>
        <authorList>
            <person name="Goker M."/>
            <person name="Held B."/>
            <person name="Lapidus A."/>
            <person name="Nolan M."/>
            <person name="Spring S."/>
            <person name="Yasawong M."/>
            <person name="Lucas S."/>
            <person name="Glavina Del Rio T."/>
            <person name="Tice H."/>
            <person name="Cheng J.F."/>
            <person name="Goodwin L."/>
            <person name="Tapia R."/>
            <person name="Pitluck S."/>
            <person name="Liolios K."/>
            <person name="Ivanova N."/>
            <person name="Mavromatis K."/>
            <person name="Mikhailova N."/>
            <person name="Pati A."/>
            <person name="Chen A."/>
            <person name="Palaniappan K."/>
            <person name="Brambilla E."/>
            <person name="Land M."/>
            <person name="Hauser L."/>
            <person name="Chang Y.J."/>
            <person name="Jeffries C.D."/>
            <person name="Brettin T."/>
            <person name="Detter J.C."/>
            <person name="Han C."/>
            <person name="Rohde M."/>
            <person name="Sikorski J."/>
            <person name="Woyke T."/>
            <person name="Bristow J."/>
            <person name="Eisen J.A."/>
            <person name="Markowitz V."/>
            <person name="Hugenholtz P."/>
            <person name="Kyrpides N.C."/>
            <person name="Klenk H.P."/>
        </authorList>
    </citation>
    <scope>NUCLEOTIDE SEQUENCE [LARGE SCALE GENOMIC DNA]</scope>
    <source>
        <strain evidence="2">DSM 17230 / JCM 13409 / AQ1.S1</strain>
    </source>
</reference>